<evidence type="ECO:0000256" key="5">
    <source>
        <dbReference type="ARBA" id="ARBA00023014"/>
    </source>
</evidence>
<dbReference type="Pfam" id="PF02310">
    <property type="entry name" value="B12-binding"/>
    <property type="match status" value="1"/>
</dbReference>
<feature type="domain" description="B12-binding" evidence="7">
    <location>
        <begin position="6"/>
        <end position="150"/>
    </location>
</feature>
<comment type="cofactor">
    <cofactor evidence="1">
        <name>[4Fe-4S] cluster</name>
        <dbReference type="ChEBI" id="CHEBI:49883"/>
    </cofactor>
</comment>
<keyword evidence="9" id="KW-0614">Plasmid</keyword>
<gene>
    <name evidence="9" type="ORF">D4A35_18010</name>
</gene>
<sequence>MEKDFDVIFVNAPNHATFPHFPIGIGYLNEILKSDNIKTNIIDIQNMIINKKLEFGQSILKDIETILKDNHANIFIFSIMNSTYIWAIYIIKIVKKYNPDSKIIIGGSHATLLKDQLLIEHKEIDIVCIYEGEQIISDLVKSLLCKDYDLLSNIKNIYYRDKNNTIKFNGENTLLENLDILPIIDYDMNEYSNKASISLDVGRGCPHNCKFCVTKTIWKRTPRYKSSKKIVEESIVYFNKLKENKSKIVLYEHDNFIFNKDILKEIISIKNTLNKKYYYGCSGELNDIDDEVIELLHKSGCKYIFIGIESGSKHIQKEMKKNLNLNDVEEKISKLNKKNITVEVNFIIGFKEEKIIDLINSYRLMYIIKFLNPVLNKVNFTMLSPEPTSIVAESLSEDEFILDTKSIYCENFKNVPIDINKFNKRFINHLFIVKNPNYDIEKIRDFSKMYIEILNNFTITLFILINKYNFKLEEFLDANLEIAHYDETSIISVLEKYVLNKNIDLLTLDIFRYEKLRYQYKNKIEINSNELKFNYDIKNIYIKSIKNPYILFKDFPDVSLI</sequence>
<evidence type="ECO:0000259" key="8">
    <source>
        <dbReference type="PROSITE" id="PS51918"/>
    </source>
</evidence>
<evidence type="ECO:0000256" key="2">
    <source>
        <dbReference type="ARBA" id="ARBA00022691"/>
    </source>
</evidence>
<dbReference type="InterPro" id="IPR058240">
    <property type="entry name" value="rSAM_sf"/>
</dbReference>
<evidence type="ECO:0000313" key="10">
    <source>
        <dbReference type="Proteomes" id="UP000326961"/>
    </source>
</evidence>
<dbReference type="InterPro" id="IPR023404">
    <property type="entry name" value="rSAM_horseshoe"/>
</dbReference>
<proteinExistence type="predicted"/>
<keyword evidence="3" id="KW-0479">Metal-binding</keyword>
<dbReference type="GO" id="GO:0003824">
    <property type="term" value="F:catalytic activity"/>
    <property type="evidence" value="ECO:0007669"/>
    <property type="project" value="InterPro"/>
</dbReference>
<dbReference type="SUPFAM" id="SSF102114">
    <property type="entry name" value="Radical SAM enzymes"/>
    <property type="match status" value="1"/>
</dbReference>
<dbReference type="PANTHER" id="PTHR43409">
    <property type="entry name" value="ANAEROBIC MAGNESIUM-PROTOPORPHYRIN IX MONOMETHYL ESTER CYCLASE-RELATED"/>
    <property type="match status" value="1"/>
</dbReference>
<protein>
    <submittedName>
        <fullName evidence="9">Radical SAM protein</fullName>
    </submittedName>
</protein>
<dbReference type="SMART" id="SM00729">
    <property type="entry name" value="Elp3"/>
    <property type="match status" value="1"/>
</dbReference>
<dbReference type="InterPro" id="IPR034466">
    <property type="entry name" value="Methyltransferase_Class_B"/>
</dbReference>
<dbReference type="GO" id="GO:0051539">
    <property type="term" value="F:4 iron, 4 sulfur cluster binding"/>
    <property type="evidence" value="ECO:0007669"/>
    <property type="project" value="UniProtKB-KW"/>
</dbReference>
<dbReference type="InterPro" id="IPR006638">
    <property type="entry name" value="Elp3/MiaA/NifB-like_rSAM"/>
</dbReference>
<dbReference type="InterPro" id="IPR006158">
    <property type="entry name" value="Cobalamin-bd"/>
</dbReference>
<feature type="coiled-coil region" evidence="6">
    <location>
        <begin position="318"/>
        <end position="345"/>
    </location>
</feature>
<dbReference type="PROSITE" id="PS51918">
    <property type="entry name" value="RADICAL_SAM"/>
    <property type="match status" value="1"/>
</dbReference>
<dbReference type="RefSeq" id="WP_150887728.1">
    <property type="nucleotide sequence ID" value="NZ_CM017269.1"/>
</dbReference>
<reference evidence="9 10" key="1">
    <citation type="submission" date="2018-09" db="EMBL/GenBank/DDBJ databases">
        <title>A clostridial neurotoxin that targets Anopheles mosquitoes.</title>
        <authorList>
            <person name="Contreras E."/>
            <person name="Masuyer G."/>
            <person name="Qureshi N."/>
            <person name="Chawla S."/>
            <person name="Lim H.L."/>
            <person name="Chen J."/>
            <person name="Stenmark P."/>
            <person name="Gill S."/>
        </authorList>
    </citation>
    <scope>NUCLEOTIDE SEQUENCE [LARGE SCALE GENOMIC DNA]</scope>
    <source>
        <strain evidence="9 10">Cbm</strain>
        <plasmid evidence="10">ppbmmp</plasmid>
    </source>
</reference>
<accession>A0A5P3XKH0</accession>
<organism evidence="9 10">
    <name type="scientific">Paraclostridium bifermentans</name>
    <name type="common">Clostridium bifermentans</name>
    <dbReference type="NCBI Taxonomy" id="1490"/>
    <lineage>
        <taxon>Bacteria</taxon>
        <taxon>Bacillati</taxon>
        <taxon>Bacillota</taxon>
        <taxon>Clostridia</taxon>
        <taxon>Peptostreptococcales</taxon>
        <taxon>Peptostreptococcaceae</taxon>
        <taxon>Paraclostridium</taxon>
    </lineage>
</organism>
<dbReference type="Proteomes" id="UP000326961">
    <property type="component" value="Plasmid pPbmMP"/>
</dbReference>
<dbReference type="SFLD" id="SFLDS00029">
    <property type="entry name" value="Radical_SAM"/>
    <property type="match status" value="1"/>
</dbReference>
<dbReference type="Pfam" id="PF04055">
    <property type="entry name" value="Radical_SAM"/>
    <property type="match status" value="1"/>
</dbReference>
<evidence type="ECO:0000256" key="6">
    <source>
        <dbReference type="SAM" id="Coils"/>
    </source>
</evidence>
<keyword evidence="4" id="KW-0408">Iron</keyword>
<feature type="domain" description="Radical SAM core" evidence="8">
    <location>
        <begin position="189"/>
        <end position="413"/>
    </location>
</feature>
<dbReference type="Gene3D" id="3.80.30.20">
    <property type="entry name" value="tm_1862 like domain"/>
    <property type="match status" value="1"/>
</dbReference>
<evidence type="ECO:0000259" key="7">
    <source>
        <dbReference type="PROSITE" id="PS51332"/>
    </source>
</evidence>
<dbReference type="CDD" id="cd01335">
    <property type="entry name" value="Radical_SAM"/>
    <property type="match status" value="1"/>
</dbReference>
<dbReference type="SFLD" id="SFLDG01082">
    <property type="entry name" value="B12-binding_domain_containing"/>
    <property type="match status" value="1"/>
</dbReference>
<dbReference type="SFLD" id="SFLDG01123">
    <property type="entry name" value="methyltransferase_(Class_B)"/>
    <property type="match status" value="1"/>
</dbReference>
<dbReference type="GO" id="GO:0046872">
    <property type="term" value="F:metal ion binding"/>
    <property type="evidence" value="ECO:0007669"/>
    <property type="project" value="UniProtKB-KW"/>
</dbReference>
<evidence type="ECO:0000256" key="3">
    <source>
        <dbReference type="ARBA" id="ARBA00022723"/>
    </source>
</evidence>
<dbReference type="GO" id="GO:0031419">
    <property type="term" value="F:cobalamin binding"/>
    <property type="evidence" value="ECO:0007669"/>
    <property type="project" value="InterPro"/>
</dbReference>
<keyword evidence="2" id="KW-0949">S-adenosyl-L-methionine</keyword>
<dbReference type="Gene3D" id="3.40.50.280">
    <property type="entry name" value="Cobalamin-binding domain"/>
    <property type="match status" value="1"/>
</dbReference>
<name>A0A5P3XKH0_PARBF</name>
<dbReference type="AlphaFoldDB" id="A0A5P3XKH0"/>
<dbReference type="EMBL" id="CP032455">
    <property type="protein sequence ID" value="QEZ70830.1"/>
    <property type="molecule type" value="Genomic_DNA"/>
</dbReference>
<evidence type="ECO:0000256" key="1">
    <source>
        <dbReference type="ARBA" id="ARBA00001966"/>
    </source>
</evidence>
<geneLocation type="plasmid" evidence="10">
    <name>ppbmmp</name>
</geneLocation>
<evidence type="ECO:0000313" key="9">
    <source>
        <dbReference type="EMBL" id="QEZ70830.1"/>
    </source>
</evidence>
<dbReference type="PROSITE" id="PS51332">
    <property type="entry name" value="B12_BINDING"/>
    <property type="match status" value="1"/>
</dbReference>
<keyword evidence="5" id="KW-0411">Iron-sulfur</keyword>
<dbReference type="InterPro" id="IPR007197">
    <property type="entry name" value="rSAM"/>
</dbReference>
<dbReference type="InterPro" id="IPR051198">
    <property type="entry name" value="BchE-like"/>
</dbReference>
<evidence type="ECO:0000256" key="4">
    <source>
        <dbReference type="ARBA" id="ARBA00023004"/>
    </source>
</evidence>
<keyword evidence="6" id="KW-0175">Coiled coil</keyword>